<accession>H0EYM2</accession>
<dbReference type="EMBL" id="AGUE01000253">
    <property type="protein sequence ID" value="EHK96381.1"/>
    <property type="molecule type" value="Genomic_DNA"/>
</dbReference>
<name>H0EYM2_GLAL7</name>
<feature type="region of interest" description="Disordered" evidence="1">
    <location>
        <begin position="1"/>
        <end position="47"/>
    </location>
</feature>
<dbReference type="Proteomes" id="UP000005446">
    <property type="component" value="Unassembled WGS sequence"/>
</dbReference>
<dbReference type="AlphaFoldDB" id="H0EYM2"/>
<organism evidence="2 3">
    <name type="scientific">Glarea lozoyensis (strain ATCC 74030 / MF5533)</name>
    <dbReference type="NCBI Taxonomy" id="1104152"/>
    <lineage>
        <taxon>Eukaryota</taxon>
        <taxon>Fungi</taxon>
        <taxon>Dikarya</taxon>
        <taxon>Ascomycota</taxon>
        <taxon>Pezizomycotina</taxon>
        <taxon>Leotiomycetes</taxon>
        <taxon>Helotiales</taxon>
        <taxon>Helotiaceae</taxon>
        <taxon>Glarea</taxon>
    </lineage>
</organism>
<reference evidence="2 3" key="1">
    <citation type="journal article" date="2012" name="Eukaryot. Cell">
        <title>Genome sequence of the fungus Glarea lozoyensis: the first genome sequence of a species from the Helotiaceae family.</title>
        <authorList>
            <person name="Youssar L."/>
            <person name="Gruening B.A."/>
            <person name="Erxleben A."/>
            <person name="Guenther S."/>
            <person name="Huettel W."/>
        </authorList>
    </citation>
    <scope>NUCLEOTIDE SEQUENCE [LARGE SCALE GENOMIC DNA]</scope>
    <source>
        <strain evidence="3">ATCC 74030 / MF5533</strain>
    </source>
</reference>
<dbReference type="HOGENOM" id="CLU_2722467_0_0_1"/>
<comment type="caution">
    <text evidence="2">The sequence shown here is derived from an EMBL/GenBank/DDBJ whole genome shotgun (WGS) entry which is preliminary data.</text>
</comment>
<evidence type="ECO:0000256" key="1">
    <source>
        <dbReference type="SAM" id="MobiDB-lite"/>
    </source>
</evidence>
<protein>
    <submittedName>
        <fullName evidence="2">Uncharacterized protein</fullName>
    </submittedName>
</protein>
<keyword evidence="3" id="KW-1185">Reference proteome</keyword>
<evidence type="ECO:0000313" key="2">
    <source>
        <dbReference type="EMBL" id="EHK96381.1"/>
    </source>
</evidence>
<proteinExistence type="predicted"/>
<gene>
    <name evidence="2" type="ORF">M7I_7928</name>
</gene>
<evidence type="ECO:0000313" key="3">
    <source>
        <dbReference type="Proteomes" id="UP000005446"/>
    </source>
</evidence>
<sequence>MKLRSAKTYELPPSDKAKGRSSTLKSRSEAKRAAAKRKAVANHNRGSKLVQLRRLSLHLSFTTSKSYRLSSG</sequence>
<dbReference type="InParanoid" id="H0EYM2"/>